<keyword evidence="2" id="KW-1185">Reference proteome</keyword>
<evidence type="ECO:0000313" key="1">
    <source>
        <dbReference type="EMBL" id="SPN78862.1"/>
    </source>
</evidence>
<protein>
    <submittedName>
        <fullName evidence="1">Uncharacterized protein</fullName>
    </submittedName>
</protein>
<dbReference type="EMBL" id="LT994651">
    <property type="protein sequence ID" value="SPN78862.1"/>
    <property type="molecule type" value="Genomic_DNA"/>
</dbReference>
<name>A0A2R8FCY6_9VIRU</name>
<evidence type="ECO:0000313" key="2">
    <source>
        <dbReference type="Proteomes" id="UP000273054"/>
    </source>
</evidence>
<feature type="non-terminal residue" evidence="1">
    <location>
        <position position="1"/>
    </location>
</feature>
<organism evidence="1">
    <name type="scientific">Brazilian cedratvirus IHUMI</name>
    <dbReference type="NCBI Taxonomy" id="2126980"/>
    <lineage>
        <taxon>Viruses</taxon>
        <taxon>Pithoviruses</taxon>
        <taxon>Orthocedratvirinae</taxon>
        <taxon>Alphacedratvirus</taxon>
        <taxon>Alphacedratvirus brasiliense</taxon>
    </lineage>
</organism>
<gene>
    <name evidence="1" type="ORF">BRZCDTV_37</name>
</gene>
<reference evidence="1" key="1">
    <citation type="submission" date="2018-03" db="EMBL/GenBank/DDBJ databases">
        <authorList>
            <consortium name="Urmite Genomes"/>
        </authorList>
    </citation>
    <scope>NUCLEOTIDE SEQUENCE [LARGE SCALE GENOMIC DNA]</scope>
    <source>
        <strain evidence="1">IHUMI-27.7</strain>
    </source>
</reference>
<sequence length="206" mass="22219">SMAACTATFERTFYPLLYPSSTIFLMSSYSDRTYLSLLYYLTEAEISLSERYLCVSSNSAGSLYSGAVVGNGAVCLTSATRSINSILATCSSNSLNALARETINSQSMLRSQTLALLTSLGLTLDVSTKNYIMSDCTLIKLSRSELTNRNYLIMLTSLQEIGINLSLYASQTSTTASVVAFATSVVTLLATQVMRNIDLLNTGGDF</sequence>
<dbReference type="Proteomes" id="UP000273054">
    <property type="component" value="Segment"/>
</dbReference>
<accession>A0A2R8FCY6</accession>
<proteinExistence type="predicted"/>